<dbReference type="InterPro" id="IPR013744">
    <property type="entry name" value="SidJ"/>
</dbReference>
<dbReference type="InterPro" id="IPR029058">
    <property type="entry name" value="AB_hydrolase_fold"/>
</dbReference>
<evidence type="ECO:0000313" key="2">
    <source>
        <dbReference type="Proteomes" id="UP000249056"/>
    </source>
</evidence>
<dbReference type="Gene3D" id="3.40.50.1820">
    <property type="entry name" value="alpha/beta hydrolase"/>
    <property type="match status" value="1"/>
</dbReference>
<dbReference type="PANTHER" id="PTHR31591">
    <property type="entry name" value="UPF0613 PROTEIN PB24D3.06C"/>
    <property type="match status" value="1"/>
</dbReference>
<evidence type="ECO:0000313" key="1">
    <source>
        <dbReference type="EMBL" id="RAL63832.1"/>
    </source>
</evidence>
<dbReference type="Pfam" id="PF08538">
    <property type="entry name" value="DUF1749"/>
    <property type="match status" value="1"/>
</dbReference>
<name>A0A395IU84_9HELO</name>
<dbReference type="EMBL" id="QKRW01000017">
    <property type="protein sequence ID" value="RAL63832.1"/>
    <property type="molecule type" value="Genomic_DNA"/>
</dbReference>
<keyword evidence="2" id="KW-1185">Reference proteome</keyword>
<gene>
    <name evidence="1" type="ORF">DID88_003475</name>
</gene>
<dbReference type="PANTHER" id="PTHR31591:SF7">
    <property type="entry name" value="DUF1749-DOMAIN-CONTAINING PROTEIN"/>
    <property type="match status" value="1"/>
</dbReference>
<proteinExistence type="predicted"/>
<sequence length="120" mass="12900">MGHSTGCQDVLEYLTGPGHETNAPIDGGIIQAPASDREALGQEMDADVLKDSISLAQKMVDAGDGEEILPSSATQGFFPSPVCARRWLSLASPNHDGDDDYFSSDLTDEQLKKDFWKLAS</sequence>
<accession>A0A395IU84</accession>
<reference evidence="1 2" key="1">
    <citation type="submission" date="2018-06" db="EMBL/GenBank/DDBJ databases">
        <title>Genome Sequence of the Brown Rot Fungal Pathogen Monilinia fructigena.</title>
        <authorList>
            <person name="Landi L."/>
            <person name="De Miccolis Angelini R.M."/>
            <person name="Pollastro S."/>
            <person name="Abate D."/>
            <person name="Faretra F."/>
            <person name="Romanazzi G."/>
        </authorList>
    </citation>
    <scope>NUCLEOTIDE SEQUENCE [LARGE SCALE GENOMIC DNA]</scope>
    <source>
        <strain evidence="1 2">Mfrg269</strain>
    </source>
</reference>
<dbReference type="AlphaFoldDB" id="A0A395IU84"/>
<organism evidence="1 2">
    <name type="scientific">Monilinia fructigena</name>
    <dbReference type="NCBI Taxonomy" id="38457"/>
    <lineage>
        <taxon>Eukaryota</taxon>
        <taxon>Fungi</taxon>
        <taxon>Dikarya</taxon>
        <taxon>Ascomycota</taxon>
        <taxon>Pezizomycotina</taxon>
        <taxon>Leotiomycetes</taxon>
        <taxon>Helotiales</taxon>
        <taxon>Sclerotiniaceae</taxon>
        <taxon>Monilinia</taxon>
    </lineage>
</organism>
<dbReference type="Proteomes" id="UP000249056">
    <property type="component" value="Unassembled WGS sequence"/>
</dbReference>
<comment type="caution">
    <text evidence="1">The sequence shown here is derived from an EMBL/GenBank/DDBJ whole genome shotgun (WGS) entry which is preliminary data.</text>
</comment>
<protein>
    <submittedName>
        <fullName evidence="1">Uncharacterized protein</fullName>
    </submittedName>
</protein>
<dbReference type="OrthoDB" id="10034502at2759"/>